<evidence type="ECO:0000256" key="2">
    <source>
        <dbReference type="ARBA" id="ARBA00022692"/>
    </source>
</evidence>
<keyword evidence="4 5" id="KW-0472">Membrane</keyword>
<proteinExistence type="predicted"/>
<evidence type="ECO:0000256" key="1">
    <source>
        <dbReference type="ARBA" id="ARBA00004370"/>
    </source>
</evidence>
<feature type="transmembrane region" description="Helical" evidence="5">
    <location>
        <begin position="189"/>
        <end position="215"/>
    </location>
</feature>
<dbReference type="Proteomes" id="UP000494206">
    <property type="component" value="Unassembled WGS sequence"/>
</dbReference>
<feature type="transmembrane region" description="Helical" evidence="5">
    <location>
        <begin position="20"/>
        <end position="44"/>
    </location>
</feature>
<evidence type="ECO:0000313" key="8">
    <source>
        <dbReference type="Proteomes" id="UP000494206"/>
    </source>
</evidence>
<dbReference type="SUPFAM" id="SSF81321">
    <property type="entry name" value="Family A G protein-coupled receptor-like"/>
    <property type="match status" value="1"/>
</dbReference>
<dbReference type="OrthoDB" id="5797421at2759"/>
<evidence type="ECO:0000313" key="7">
    <source>
        <dbReference type="EMBL" id="CAB3405697.1"/>
    </source>
</evidence>
<keyword evidence="8" id="KW-1185">Reference proteome</keyword>
<dbReference type="PANTHER" id="PTHR46709:SF12">
    <property type="entry name" value="G-PROTEIN COUPLED RECEPTORS FAMILY 1 PROFILE DOMAIN-CONTAINING PROTEIN"/>
    <property type="match status" value="1"/>
</dbReference>
<evidence type="ECO:0000256" key="4">
    <source>
        <dbReference type="ARBA" id="ARBA00023136"/>
    </source>
</evidence>
<dbReference type="GO" id="GO:0004930">
    <property type="term" value="F:G protein-coupled receptor activity"/>
    <property type="evidence" value="ECO:0007669"/>
    <property type="project" value="InterPro"/>
</dbReference>
<reference evidence="7 8" key="1">
    <citation type="submission" date="2020-04" db="EMBL/GenBank/DDBJ databases">
        <authorList>
            <person name="Laetsch R D."/>
            <person name="Stevens L."/>
            <person name="Kumar S."/>
            <person name="Blaxter L. M."/>
        </authorList>
    </citation>
    <scope>NUCLEOTIDE SEQUENCE [LARGE SCALE GENOMIC DNA]</scope>
</reference>
<gene>
    <name evidence="7" type="ORF">CBOVIS_LOCUS7863</name>
</gene>
<accession>A0A8S1EYR4</accession>
<evidence type="ECO:0000256" key="5">
    <source>
        <dbReference type="SAM" id="Phobius"/>
    </source>
</evidence>
<sequence length="384" mass="44313">MDEPVKCLATPEQRLIEERFFLLGVIGTIIAIFGVIANGFLAALFLTRKIFRNSPFFFLGFVAFFDTLVDATFLVLAPMEVSSVYYNEGVVYEIWLSFFRHVYLFAQIVKIASVFSLIMASIERYFMTKHWTFVGFETRTRWFVLLCLICFSVFIKSMSEEAMVILREDCFGHMRHAIRIQRGELGHMGLLHCLAIFLPFFTLIFLNGGIVIMLWKRNVQQLRSLIAELTLGHDLSKIRRKNLRCATRTLIVIISAYLISNLLNLVLIITEYVDPDFLQIHHPDFNRLATDSAALLTVVGNAIRCPAHMFSNSEIRTQFRIMLCGEEDKKEVKHLERRATQEKLDNPWMTLMWVSANNPNPSDDERAAFMAKAYMKWHSAIAIV</sequence>
<dbReference type="EMBL" id="CADEPM010000005">
    <property type="protein sequence ID" value="CAB3405697.1"/>
    <property type="molecule type" value="Genomic_DNA"/>
</dbReference>
<dbReference type="InterPro" id="IPR017452">
    <property type="entry name" value="GPCR_Rhodpsn_7TM"/>
</dbReference>
<protein>
    <recommendedName>
        <fullName evidence="6">G-protein coupled receptors family 1 profile domain-containing protein</fullName>
    </recommendedName>
</protein>
<dbReference type="PANTHER" id="PTHR46709">
    <property type="entry name" value="PROTEIN CBG23488-RELATED"/>
    <property type="match status" value="1"/>
</dbReference>
<dbReference type="InterPro" id="IPR000276">
    <property type="entry name" value="GPCR_Rhodpsn"/>
</dbReference>
<feature type="transmembrane region" description="Helical" evidence="5">
    <location>
        <begin position="56"/>
        <end position="78"/>
    </location>
</feature>
<dbReference type="AlphaFoldDB" id="A0A8S1EYR4"/>
<evidence type="ECO:0000259" key="6">
    <source>
        <dbReference type="PROSITE" id="PS50262"/>
    </source>
</evidence>
<feature type="transmembrane region" description="Helical" evidence="5">
    <location>
        <begin position="98"/>
        <end position="122"/>
    </location>
</feature>
<dbReference type="Gene3D" id="1.20.1070.10">
    <property type="entry name" value="Rhodopsin 7-helix transmembrane proteins"/>
    <property type="match status" value="1"/>
</dbReference>
<dbReference type="Pfam" id="PF00001">
    <property type="entry name" value="7tm_1"/>
    <property type="match status" value="1"/>
</dbReference>
<comment type="caution">
    <text evidence="7">The sequence shown here is derived from an EMBL/GenBank/DDBJ whole genome shotgun (WGS) entry which is preliminary data.</text>
</comment>
<feature type="transmembrane region" description="Helical" evidence="5">
    <location>
        <begin position="249"/>
        <end position="269"/>
    </location>
</feature>
<dbReference type="GO" id="GO:0016020">
    <property type="term" value="C:membrane"/>
    <property type="evidence" value="ECO:0007669"/>
    <property type="project" value="UniProtKB-SubCell"/>
</dbReference>
<feature type="transmembrane region" description="Helical" evidence="5">
    <location>
        <begin position="142"/>
        <end position="159"/>
    </location>
</feature>
<organism evidence="7 8">
    <name type="scientific">Caenorhabditis bovis</name>
    <dbReference type="NCBI Taxonomy" id="2654633"/>
    <lineage>
        <taxon>Eukaryota</taxon>
        <taxon>Metazoa</taxon>
        <taxon>Ecdysozoa</taxon>
        <taxon>Nematoda</taxon>
        <taxon>Chromadorea</taxon>
        <taxon>Rhabditida</taxon>
        <taxon>Rhabditina</taxon>
        <taxon>Rhabditomorpha</taxon>
        <taxon>Rhabditoidea</taxon>
        <taxon>Rhabditidae</taxon>
        <taxon>Peloderinae</taxon>
        <taxon>Caenorhabditis</taxon>
    </lineage>
</organism>
<keyword evidence="2 5" id="KW-0812">Transmembrane</keyword>
<dbReference type="PROSITE" id="PS50262">
    <property type="entry name" value="G_PROTEIN_RECEP_F1_2"/>
    <property type="match status" value="1"/>
</dbReference>
<evidence type="ECO:0000256" key="3">
    <source>
        <dbReference type="ARBA" id="ARBA00022989"/>
    </source>
</evidence>
<feature type="domain" description="G-protein coupled receptors family 1 profile" evidence="6">
    <location>
        <begin position="37"/>
        <end position="259"/>
    </location>
</feature>
<keyword evidence="3 5" id="KW-1133">Transmembrane helix</keyword>
<comment type="subcellular location">
    <subcellularLocation>
        <location evidence="1">Membrane</location>
    </subcellularLocation>
</comment>
<name>A0A8S1EYR4_9PELO</name>